<evidence type="ECO:0000259" key="2">
    <source>
        <dbReference type="Pfam" id="PF13477"/>
    </source>
</evidence>
<dbReference type="PANTHER" id="PTHR45947">
    <property type="entry name" value="SULFOQUINOVOSYL TRANSFERASE SQD2"/>
    <property type="match status" value="1"/>
</dbReference>
<reference evidence="3 4" key="1">
    <citation type="submission" date="2024-03" db="EMBL/GenBank/DDBJ databases">
        <title>Human intestinal bacterial collection.</title>
        <authorList>
            <person name="Pauvert C."/>
            <person name="Hitch T.C.A."/>
            <person name="Clavel T."/>
        </authorList>
    </citation>
    <scope>NUCLEOTIDE SEQUENCE [LARGE SCALE GENOMIC DNA]</scope>
    <source>
        <strain evidence="3 4">CLA-JM-H44</strain>
    </source>
</reference>
<evidence type="ECO:0000313" key="4">
    <source>
        <dbReference type="Proteomes" id="UP001489509"/>
    </source>
</evidence>
<accession>A0ABV1DZZ2</accession>
<dbReference type="InterPro" id="IPR028098">
    <property type="entry name" value="Glyco_trans_4-like_N"/>
</dbReference>
<proteinExistence type="predicted"/>
<comment type="caution">
    <text evidence="3">The sequence shown here is derived from an EMBL/GenBank/DDBJ whole genome shotgun (WGS) entry which is preliminary data.</text>
</comment>
<organism evidence="3 4">
    <name type="scientific">Solibaculum intestinale</name>
    <dbReference type="NCBI Taxonomy" id="3133165"/>
    <lineage>
        <taxon>Bacteria</taxon>
        <taxon>Bacillati</taxon>
        <taxon>Bacillota</taxon>
        <taxon>Clostridia</taxon>
        <taxon>Eubacteriales</taxon>
        <taxon>Oscillospiraceae</taxon>
        <taxon>Solibaculum</taxon>
    </lineage>
</organism>
<dbReference type="PANTHER" id="PTHR45947:SF3">
    <property type="entry name" value="SULFOQUINOVOSYL TRANSFERASE SQD2"/>
    <property type="match status" value="1"/>
</dbReference>
<sequence length="385" mass="43951">MKKLCIITTVSMTLESFVLDGVKALHETHPDWEITFVCSHNERFATSLPSYIRFFPIKMERGVSLSGLAAVSQMKKLFGRERFDLVQYATPNASLYASIAAKRKKVPVRLYCQWGIRYVGFEGFGRRVFKSLEKTVCRNSTHIRAVSFLNKQFAVEEGLYPEDKAVVLGQGGTIGVDLEEYILAPKKEWRTKIRSACRLGDGVVFGFVGRISRDKGSEELLRAFRSIHGLDPTTKLLMVGTFEADESMDQELLDWAKSCPDVVFTGRVDKHDLREYYAAMDVYVHPSYREGFGMVLQEAAAMECAIVTTDIPGASEVMEEGISCLLAKPRDSESLQNQMTAFLKDPRLRERYGTQARLRVETYFDRRRMIEEQCREYERLLEETT</sequence>
<name>A0ABV1DZZ2_9FIRM</name>
<dbReference type="Proteomes" id="UP001489509">
    <property type="component" value="Unassembled WGS sequence"/>
</dbReference>
<dbReference type="Pfam" id="PF00534">
    <property type="entry name" value="Glycos_transf_1"/>
    <property type="match status" value="1"/>
</dbReference>
<evidence type="ECO:0000313" key="3">
    <source>
        <dbReference type="EMBL" id="MEQ2440620.1"/>
    </source>
</evidence>
<protein>
    <submittedName>
        <fullName evidence="3">Glycosyltransferase family 4 protein</fullName>
    </submittedName>
</protein>
<dbReference type="RefSeq" id="WP_349219285.1">
    <property type="nucleotide sequence ID" value="NZ_JBBMFD010000010.1"/>
</dbReference>
<keyword evidence="4" id="KW-1185">Reference proteome</keyword>
<evidence type="ECO:0000259" key="1">
    <source>
        <dbReference type="Pfam" id="PF00534"/>
    </source>
</evidence>
<dbReference type="InterPro" id="IPR001296">
    <property type="entry name" value="Glyco_trans_1"/>
</dbReference>
<dbReference type="EMBL" id="JBBMFD010000010">
    <property type="protein sequence ID" value="MEQ2440620.1"/>
    <property type="molecule type" value="Genomic_DNA"/>
</dbReference>
<dbReference type="Gene3D" id="3.40.50.2000">
    <property type="entry name" value="Glycogen Phosphorylase B"/>
    <property type="match status" value="2"/>
</dbReference>
<dbReference type="Pfam" id="PF13477">
    <property type="entry name" value="Glyco_trans_4_2"/>
    <property type="match status" value="1"/>
</dbReference>
<feature type="domain" description="Glycosyl transferase family 1" evidence="1">
    <location>
        <begin position="201"/>
        <end position="358"/>
    </location>
</feature>
<dbReference type="CDD" id="cd03808">
    <property type="entry name" value="GT4_CapM-like"/>
    <property type="match status" value="1"/>
</dbReference>
<dbReference type="SUPFAM" id="SSF53756">
    <property type="entry name" value="UDP-Glycosyltransferase/glycogen phosphorylase"/>
    <property type="match status" value="1"/>
</dbReference>
<feature type="domain" description="Glycosyltransferase subfamily 4-like N-terminal" evidence="2">
    <location>
        <begin position="22"/>
        <end position="144"/>
    </location>
</feature>
<gene>
    <name evidence="3" type="ORF">WMO26_07255</name>
</gene>
<dbReference type="InterPro" id="IPR050194">
    <property type="entry name" value="Glycosyltransferase_grp1"/>
</dbReference>